<dbReference type="GO" id="GO:0005886">
    <property type="term" value="C:plasma membrane"/>
    <property type="evidence" value="ECO:0007669"/>
    <property type="project" value="TreeGrafter"/>
</dbReference>
<dbReference type="InterPro" id="IPR027417">
    <property type="entry name" value="P-loop_NTPase"/>
</dbReference>
<reference evidence="4 5" key="1">
    <citation type="submission" date="2020-08" db="EMBL/GenBank/DDBJ databases">
        <title>Genomic Encyclopedia of Type Strains, Phase IV (KMG-IV): sequencing the most valuable type-strain genomes for metagenomic binning, comparative biology and taxonomic classification.</title>
        <authorList>
            <person name="Goeker M."/>
        </authorList>
    </citation>
    <scope>NUCLEOTIDE SEQUENCE [LARGE SCALE GENOMIC DNA]</scope>
    <source>
        <strain evidence="4 5">DSM 23562</strain>
    </source>
</reference>
<sequence>MTRETLSCEKVALAYRDGERTTYALREVSLSLPPGKFYGIMGPSGSGKSSLLYLLSGLKRPTGGAVTLGSTPLSQLPDAELMRLRRTRFGFVFQQPFLLTYLTALENIVVAAPKPDAAARQKAQELLESLGLASMAGKLPGQLSGGERQRVAVARALINDPEILFADEPTAALDQTNGHRVIEALAAWRSKGTVIVVTHDAGMLTGADQLIQLRDGILSTEH</sequence>
<dbReference type="Proteomes" id="UP000520814">
    <property type="component" value="Unassembled WGS sequence"/>
</dbReference>
<accession>A0A7W9SQG5</accession>
<dbReference type="InterPro" id="IPR017871">
    <property type="entry name" value="ABC_transporter-like_CS"/>
</dbReference>
<keyword evidence="2 4" id="KW-0067">ATP-binding</keyword>
<dbReference type="InterPro" id="IPR003593">
    <property type="entry name" value="AAA+_ATPase"/>
</dbReference>
<evidence type="ECO:0000259" key="3">
    <source>
        <dbReference type="PROSITE" id="PS50893"/>
    </source>
</evidence>
<dbReference type="GO" id="GO:0005524">
    <property type="term" value="F:ATP binding"/>
    <property type="evidence" value="ECO:0007669"/>
    <property type="project" value="UniProtKB-KW"/>
</dbReference>
<dbReference type="PROSITE" id="PS50893">
    <property type="entry name" value="ABC_TRANSPORTER_2"/>
    <property type="match status" value="1"/>
</dbReference>
<proteinExistence type="predicted"/>
<keyword evidence="1" id="KW-0547">Nucleotide-binding</keyword>
<keyword evidence="5" id="KW-1185">Reference proteome</keyword>
<evidence type="ECO:0000313" key="4">
    <source>
        <dbReference type="EMBL" id="MBB6050901.1"/>
    </source>
</evidence>
<protein>
    <submittedName>
        <fullName evidence="4">Putative ABC transport system ATP-binding protein</fullName>
    </submittedName>
</protein>
<name>A0A7W9SQG5_ARMRO</name>
<evidence type="ECO:0000313" key="5">
    <source>
        <dbReference type="Proteomes" id="UP000520814"/>
    </source>
</evidence>
<evidence type="ECO:0000256" key="1">
    <source>
        <dbReference type="ARBA" id="ARBA00022741"/>
    </source>
</evidence>
<dbReference type="InterPro" id="IPR015854">
    <property type="entry name" value="ABC_transpr_LolD-like"/>
</dbReference>
<dbReference type="EMBL" id="JACHGW010000002">
    <property type="protein sequence ID" value="MBB6050901.1"/>
    <property type="molecule type" value="Genomic_DNA"/>
</dbReference>
<dbReference type="Pfam" id="PF00005">
    <property type="entry name" value="ABC_tran"/>
    <property type="match status" value="1"/>
</dbReference>
<feature type="domain" description="ABC transporter" evidence="3">
    <location>
        <begin position="6"/>
        <end position="222"/>
    </location>
</feature>
<dbReference type="SUPFAM" id="SSF52540">
    <property type="entry name" value="P-loop containing nucleoside triphosphate hydrolases"/>
    <property type="match status" value="1"/>
</dbReference>
<dbReference type="PROSITE" id="PS00211">
    <property type="entry name" value="ABC_TRANSPORTER_1"/>
    <property type="match status" value="1"/>
</dbReference>
<dbReference type="SMART" id="SM00382">
    <property type="entry name" value="AAA"/>
    <property type="match status" value="1"/>
</dbReference>
<evidence type="ECO:0000256" key="2">
    <source>
        <dbReference type="ARBA" id="ARBA00022840"/>
    </source>
</evidence>
<dbReference type="GO" id="GO:0022857">
    <property type="term" value="F:transmembrane transporter activity"/>
    <property type="evidence" value="ECO:0007669"/>
    <property type="project" value="TreeGrafter"/>
</dbReference>
<dbReference type="AlphaFoldDB" id="A0A7W9SQG5"/>
<dbReference type="Gene3D" id="3.40.50.300">
    <property type="entry name" value="P-loop containing nucleotide triphosphate hydrolases"/>
    <property type="match status" value="1"/>
</dbReference>
<dbReference type="PANTHER" id="PTHR24220:SF685">
    <property type="entry name" value="ABC TRANSPORTER RELATED"/>
    <property type="match status" value="1"/>
</dbReference>
<dbReference type="PANTHER" id="PTHR24220">
    <property type="entry name" value="IMPORT ATP-BINDING PROTEIN"/>
    <property type="match status" value="1"/>
</dbReference>
<dbReference type="RefSeq" id="WP_184196705.1">
    <property type="nucleotide sequence ID" value="NZ_JACHGW010000002.1"/>
</dbReference>
<dbReference type="GO" id="GO:0016887">
    <property type="term" value="F:ATP hydrolysis activity"/>
    <property type="evidence" value="ECO:0007669"/>
    <property type="project" value="InterPro"/>
</dbReference>
<comment type="caution">
    <text evidence="4">The sequence shown here is derived from an EMBL/GenBank/DDBJ whole genome shotgun (WGS) entry which is preliminary data.</text>
</comment>
<organism evidence="4 5">
    <name type="scientific">Armatimonas rosea</name>
    <dbReference type="NCBI Taxonomy" id="685828"/>
    <lineage>
        <taxon>Bacteria</taxon>
        <taxon>Bacillati</taxon>
        <taxon>Armatimonadota</taxon>
        <taxon>Armatimonadia</taxon>
        <taxon>Armatimonadales</taxon>
        <taxon>Armatimonadaceae</taxon>
        <taxon>Armatimonas</taxon>
    </lineage>
</organism>
<gene>
    <name evidence="4" type="ORF">HNQ39_002692</name>
</gene>
<dbReference type="InterPro" id="IPR003439">
    <property type="entry name" value="ABC_transporter-like_ATP-bd"/>
</dbReference>